<reference evidence="8" key="1">
    <citation type="journal article" date="2024" name="Algal Res.">
        <title>Biochemical, toxicological and genomic investigation of a high-biomass producing Limnothrix strain isolated from Italian shallow drinking water reservoir.</title>
        <authorList>
            <person name="Simonazzi M."/>
            <person name="Shishido T.K."/>
            <person name="Delbaje E."/>
            <person name="Wahlsten M."/>
            <person name="Fewer D.P."/>
            <person name="Sivonen K."/>
            <person name="Pezzolesi L."/>
            <person name="Pistocchi R."/>
        </authorList>
    </citation>
    <scope>NUCLEOTIDE SEQUENCE [LARGE SCALE GENOMIC DNA]</scope>
    <source>
        <strain evidence="8">LRLZ20PSL1</strain>
    </source>
</reference>
<keyword evidence="8" id="KW-1185">Reference proteome</keyword>
<dbReference type="Pfam" id="PF00486">
    <property type="entry name" value="Trans_reg_C"/>
    <property type="match status" value="1"/>
</dbReference>
<dbReference type="InterPro" id="IPR036388">
    <property type="entry name" value="WH-like_DNA-bd_sf"/>
</dbReference>
<protein>
    <submittedName>
        <fullName evidence="7">Response regulator transcription factor</fullName>
    </submittedName>
</protein>
<feature type="compositionally biased region" description="Gly residues" evidence="4">
    <location>
        <begin position="245"/>
        <end position="256"/>
    </location>
</feature>
<dbReference type="Pfam" id="PF00072">
    <property type="entry name" value="Response_reg"/>
    <property type="match status" value="1"/>
</dbReference>
<dbReference type="InterPro" id="IPR016032">
    <property type="entry name" value="Sig_transdc_resp-reg_C-effctor"/>
</dbReference>
<dbReference type="Gene3D" id="1.10.10.10">
    <property type="entry name" value="Winged helix-like DNA-binding domain superfamily/Winged helix DNA-binding domain"/>
    <property type="match status" value="1"/>
</dbReference>
<dbReference type="InterPro" id="IPR039420">
    <property type="entry name" value="WalR-like"/>
</dbReference>
<dbReference type="PANTHER" id="PTHR48111:SF68">
    <property type="entry name" value="OMPR SUBFAMILY"/>
    <property type="match status" value="1"/>
</dbReference>
<organism evidence="7 8">
    <name type="scientific">Limnothrix redekei LRLZ20PSL1</name>
    <dbReference type="NCBI Taxonomy" id="3112953"/>
    <lineage>
        <taxon>Bacteria</taxon>
        <taxon>Bacillati</taxon>
        <taxon>Cyanobacteriota</taxon>
        <taxon>Cyanophyceae</taxon>
        <taxon>Pseudanabaenales</taxon>
        <taxon>Pseudanabaenaceae</taxon>
        <taxon>Limnothrix</taxon>
    </lineage>
</organism>
<accession>A0ABW7C8H6</accession>
<evidence type="ECO:0000313" key="7">
    <source>
        <dbReference type="EMBL" id="MFG3816228.1"/>
    </source>
</evidence>
<feature type="domain" description="Response regulatory" evidence="5">
    <location>
        <begin position="5"/>
        <end position="118"/>
    </location>
</feature>
<dbReference type="PANTHER" id="PTHR48111">
    <property type="entry name" value="REGULATOR OF RPOS"/>
    <property type="match status" value="1"/>
</dbReference>
<dbReference type="SUPFAM" id="SSF46894">
    <property type="entry name" value="C-terminal effector domain of the bipartite response regulators"/>
    <property type="match status" value="1"/>
</dbReference>
<dbReference type="EMBL" id="JAZAQF010000006">
    <property type="protein sequence ID" value="MFG3816228.1"/>
    <property type="molecule type" value="Genomic_DNA"/>
</dbReference>
<keyword evidence="1 3" id="KW-0238">DNA-binding</keyword>
<evidence type="ECO:0000256" key="3">
    <source>
        <dbReference type="PROSITE-ProRule" id="PRU01091"/>
    </source>
</evidence>
<evidence type="ECO:0000259" key="6">
    <source>
        <dbReference type="PROSITE" id="PS51755"/>
    </source>
</evidence>
<keyword evidence="2" id="KW-0597">Phosphoprotein</keyword>
<sequence length="267" mass="29266">MAPISIQIIETNPHLRSLLGWHLQQLGYVVCPSATLQQARDVAQAQRPMLVVLDPDLPDGDGLEFCAWLQRVQQPMVLMISARSGEADAVAALRAGADDYLRKPFGMQEFLARVQALVRRGRSRSAPALLDCGVLRIDLIQRRVWLFERAIELTPQEFSLLYALAQAGGVPLSRAEILQRAWPESIDNPRTVDTHVLSLRKKLEADPRQPSTIQTVRNVGYRLNLERLELHREPTNGHGPPPNPVGGGPAGSGGGALSRSMLSVSSG</sequence>
<feature type="domain" description="OmpR/PhoB-type" evidence="6">
    <location>
        <begin position="127"/>
        <end position="225"/>
    </location>
</feature>
<evidence type="ECO:0000259" key="5">
    <source>
        <dbReference type="PROSITE" id="PS50110"/>
    </source>
</evidence>
<proteinExistence type="predicted"/>
<evidence type="ECO:0000313" key="8">
    <source>
        <dbReference type="Proteomes" id="UP001604335"/>
    </source>
</evidence>
<dbReference type="PROSITE" id="PS51755">
    <property type="entry name" value="OMPR_PHOB"/>
    <property type="match status" value="1"/>
</dbReference>
<dbReference type="Proteomes" id="UP001604335">
    <property type="component" value="Unassembled WGS sequence"/>
</dbReference>
<evidence type="ECO:0000256" key="1">
    <source>
        <dbReference type="ARBA" id="ARBA00023125"/>
    </source>
</evidence>
<dbReference type="InterPro" id="IPR001789">
    <property type="entry name" value="Sig_transdc_resp-reg_receiver"/>
</dbReference>
<dbReference type="RefSeq" id="WP_099532591.1">
    <property type="nucleotide sequence ID" value="NZ_JAZAQF010000006.1"/>
</dbReference>
<dbReference type="SMART" id="SM00448">
    <property type="entry name" value="REC"/>
    <property type="match status" value="1"/>
</dbReference>
<feature type="region of interest" description="Disordered" evidence="4">
    <location>
        <begin position="232"/>
        <end position="267"/>
    </location>
</feature>
<gene>
    <name evidence="7" type="ORF">VPK24_01155</name>
</gene>
<name>A0ABW7C8H6_9CYAN</name>
<dbReference type="CDD" id="cd00383">
    <property type="entry name" value="trans_reg_C"/>
    <property type="match status" value="1"/>
</dbReference>
<dbReference type="InterPro" id="IPR011006">
    <property type="entry name" value="CheY-like_superfamily"/>
</dbReference>
<feature type="DNA-binding region" description="OmpR/PhoB-type" evidence="3">
    <location>
        <begin position="127"/>
        <end position="225"/>
    </location>
</feature>
<dbReference type="SMART" id="SM00862">
    <property type="entry name" value="Trans_reg_C"/>
    <property type="match status" value="1"/>
</dbReference>
<dbReference type="Gene3D" id="3.40.50.2300">
    <property type="match status" value="1"/>
</dbReference>
<dbReference type="PROSITE" id="PS50110">
    <property type="entry name" value="RESPONSE_REGULATORY"/>
    <property type="match status" value="1"/>
</dbReference>
<evidence type="ECO:0000256" key="2">
    <source>
        <dbReference type="PROSITE-ProRule" id="PRU00169"/>
    </source>
</evidence>
<dbReference type="SUPFAM" id="SSF52172">
    <property type="entry name" value="CheY-like"/>
    <property type="match status" value="1"/>
</dbReference>
<evidence type="ECO:0000256" key="4">
    <source>
        <dbReference type="SAM" id="MobiDB-lite"/>
    </source>
</evidence>
<feature type="modified residue" description="4-aspartylphosphate" evidence="2">
    <location>
        <position position="54"/>
    </location>
</feature>
<dbReference type="Gene3D" id="6.10.250.690">
    <property type="match status" value="1"/>
</dbReference>
<dbReference type="InterPro" id="IPR001867">
    <property type="entry name" value="OmpR/PhoB-type_DNA-bd"/>
</dbReference>
<comment type="caution">
    <text evidence="7">The sequence shown here is derived from an EMBL/GenBank/DDBJ whole genome shotgun (WGS) entry which is preliminary data.</text>
</comment>